<evidence type="ECO:0000256" key="1">
    <source>
        <dbReference type="ARBA" id="ARBA00005080"/>
    </source>
</evidence>
<dbReference type="PROSITE" id="PS00859">
    <property type="entry name" value="GTP_CYCLOHYDROL_1_1"/>
    <property type="match status" value="1"/>
</dbReference>
<dbReference type="GO" id="GO:0046654">
    <property type="term" value="P:tetrahydrofolate biosynthetic process"/>
    <property type="evidence" value="ECO:0007669"/>
    <property type="project" value="InterPro"/>
</dbReference>
<keyword evidence="6" id="KW-0783">Tetrahydrobiopterin biosynthesis</keyword>
<proteinExistence type="inferred from homology"/>
<dbReference type="Pfam" id="PF01227">
    <property type="entry name" value="GTP_cyclohydroI"/>
    <property type="match status" value="1"/>
</dbReference>
<comment type="similarity">
    <text evidence="2">Belongs to the GTP cyclohydrolase I family.</text>
</comment>
<evidence type="ECO:0000256" key="7">
    <source>
        <dbReference type="ARBA" id="ARBA00030854"/>
    </source>
</evidence>
<dbReference type="EMBL" id="JARO02006200">
    <property type="protein sequence ID" value="KPP65590.1"/>
    <property type="molecule type" value="Genomic_DNA"/>
</dbReference>
<dbReference type="GO" id="GO:0005737">
    <property type="term" value="C:cytoplasm"/>
    <property type="evidence" value="ECO:0007669"/>
    <property type="project" value="TreeGrafter"/>
</dbReference>
<dbReference type="Proteomes" id="UP000034805">
    <property type="component" value="Unassembled WGS sequence"/>
</dbReference>
<evidence type="ECO:0000256" key="6">
    <source>
        <dbReference type="ARBA" id="ARBA00023007"/>
    </source>
</evidence>
<feature type="domain" description="GTP cyclohydrolase I" evidence="8">
    <location>
        <begin position="16"/>
        <end position="54"/>
    </location>
</feature>
<dbReference type="InterPro" id="IPR018234">
    <property type="entry name" value="GTP_CycHdrlase_I_CS"/>
</dbReference>
<dbReference type="PANTHER" id="PTHR11109">
    <property type="entry name" value="GTP CYCLOHYDROLASE I"/>
    <property type="match status" value="1"/>
</dbReference>
<keyword evidence="5" id="KW-0378">Hydrolase</keyword>
<evidence type="ECO:0000313" key="9">
    <source>
        <dbReference type="EMBL" id="KPP65590.1"/>
    </source>
</evidence>
<dbReference type="InterPro" id="IPR020602">
    <property type="entry name" value="GTP_CycHdrlase_I_dom"/>
</dbReference>
<dbReference type="InterPro" id="IPR001474">
    <property type="entry name" value="GTP_CycHdrlase_I"/>
</dbReference>
<protein>
    <recommendedName>
        <fullName evidence="4">GTP cyclohydrolase 1</fullName>
        <ecNumber evidence="3">3.5.4.16</ecNumber>
    </recommendedName>
    <alternativeName>
        <fullName evidence="7">GTP cyclohydrolase I</fullName>
    </alternativeName>
</protein>
<evidence type="ECO:0000256" key="3">
    <source>
        <dbReference type="ARBA" id="ARBA00012715"/>
    </source>
</evidence>
<sequence length="118" mass="13350">MANQAVCSSLSPPDILNDAIFDEDHDEMVIVKDIDMFSMCEHHLVPIFGKVRLGSHAKQMTYTNQEIWQRRICTAHQRGSDTVGDDNQLVRRTSLRCHRFQPLANGGVRRSPAFSQGP</sequence>
<organism evidence="9 10">
    <name type="scientific">Scleropages formosus</name>
    <name type="common">Asian bonytongue</name>
    <name type="synonym">Osteoglossum formosum</name>
    <dbReference type="NCBI Taxonomy" id="113540"/>
    <lineage>
        <taxon>Eukaryota</taxon>
        <taxon>Metazoa</taxon>
        <taxon>Chordata</taxon>
        <taxon>Craniata</taxon>
        <taxon>Vertebrata</taxon>
        <taxon>Euteleostomi</taxon>
        <taxon>Actinopterygii</taxon>
        <taxon>Neopterygii</taxon>
        <taxon>Teleostei</taxon>
        <taxon>Osteoglossocephala</taxon>
        <taxon>Osteoglossomorpha</taxon>
        <taxon>Osteoglossiformes</taxon>
        <taxon>Osteoglossidae</taxon>
        <taxon>Scleropages</taxon>
    </lineage>
</organism>
<dbReference type="GO" id="GO:0005525">
    <property type="term" value="F:GTP binding"/>
    <property type="evidence" value="ECO:0007669"/>
    <property type="project" value="TreeGrafter"/>
</dbReference>
<feature type="non-terminal residue" evidence="9">
    <location>
        <position position="118"/>
    </location>
</feature>
<name>A0A0P7U6S7_SCLFO</name>
<evidence type="ECO:0000259" key="8">
    <source>
        <dbReference type="Pfam" id="PF01227"/>
    </source>
</evidence>
<dbReference type="EC" id="3.5.4.16" evidence="3"/>
<dbReference type="InterPro" id="IPR043133">
    <property type="entry name" value="GTP-CH-I_C/QueF"/>
</dbReference>
<evidence type="ECO:0000313" key="10">
    <source>
        <dbReference type="Proteomes" id="UP000034805"/>
    </source>
</evidence>
<dbReference type="AlphaFoldDB" id="A0A0P7U6S7"/>
<accession>A0A0P7U6S7</accession>
<dbReference type="PANTHER" id="PTHR11109:SF7">
    <property type="entry name" value="GTP CYCLOHYDROLASE 1"/>
    <property type="match status" value="1"/>
</dbReference>
<dbReference type="GO" id="GO:0003934">
    <property type="term" value="F:GTP cyclohydrolase I activity"/>
    <property type="evidence" value="ECO:0007669"/>
    <property type="project" value="UniProtKB-EC"/>
</dbReference>
<dbReference type="GO" id="GO:0008270">
    <property type="term" value="F:zinc ion binding"/>
    <property type="evidence" value="ECO:0007669"/>
    <property type="project" value="TreeGrafter"/>
</dbReference>
<dbReference type="Gene3D" id="3.30.1130.10">
    <property type="match status" value="1"/>
</dbReference>
<comment type="caution">
    <text evidence="9">The sequence shown here is derived from an EMBL/GenBank/DDBJ whole genome shotgun (WGS) entry which is preliminary data.</text>
</comment>
<evidence type="ECO:0000256" key="2">
    <source>
        <dbReference type="ARBA" id="ARBA00008085"/>
    </source>
</evidence>
<evidence type="ECO:0000256" key="4">
    <source>
        <dbReference type="ARBA" id="ARBA00017272"/>
    </source>
</evidence>
<dbReference type="SUPFAM" id="SSF55620">
    <property type="entry name" value="Tetrahydrobiopterin biosynthesis enzymes-like"/>
    <property type="match status" value="1"/>
</dbReference>
<reference evidence="9 10" key="1">
    <citation type="submission" date="2015-08" db="EMBL/GenBank/DDBJ databases">
        <title>The genome of the Asian arowana (Scleropages formosus).</title>
        <authorList>
            <person name="Tan M.H."/>
            <person name="Gan H.M."/>
            <person name="Croft L.J."/>
            <person name="Austin C.M."/>
        </authorList>
    </citation>
    <scope>NUCLEOTIDE SEQUENCE [LARGE SCALE GENOMIC DNA]</scope>
    <source>
        <strain evidence="9">Aro1</strain>
    </source>
</reference>
<comment type="pathway">
    <text evidence="1">Cofactor biosynthesis; 7,8-dihydroneopterin triphosphate biosynthesis; 7,8-dihydroneopterin triphosphate from GTP: step 1/1.</text>
</comment>
<evidence type="ECO:0000256" key="5">
    <source>
        <dbReference type="ARBA" id="ARBA00022801"/>
    </source>
</evidence>
<dbReference type="GO" id="GO:0006729">
    <property type="term" value="P:tetrahydrobiopterin biosynthetic process"/>
    <property type="evidence" value="ECO:0007669"/>
    <property type="project" value="UniProtKB-KW"/>
</dbReference>
<dbReference type="UniPathway" id="UPA00848">
    <property type="reaction ID" value="UER00151"/>
</dbReference>
<gene>
    <name evidence="9" type="ORF">Z043_115980</name>
</gene>